<dbReference type="STRING" id="356882.A0A423VJ84"/>
<evidence type="ECO:0000313" key="3">
    <source>
        <dbReference type="Proteomes" id="UP000283895"/>
    </source>
</evidence>
<comment type="caution">
    <text evidence="2">The sequence shown here is derived from an EMBL/GenBank/DDBJ whole genome shotgun (WGS) entry which is preliminary data.</text>
</comment>
<sequence>MDNTTRLEDVRDYVRRKGYENPGLCLLLERFWPSSDGKDMSNMSAMDCLLVVVRHIYCNVVPRDTMDGFLAANELLTFALSNFGSDTPEELKKEREAREHMYETIVKGWKLGDNPSFADLSESEAMLNTIWAHEDFRLYYPILHRRLGASHWSLLPDEQQAVLEARESLVVWDTERHDKIQGALEEKFGWFEGCLKDFGKDKVQFTKYNSSPVVMRVEVLTRKKLDNFNMNTIQTIMVPVHKPDVKNRVGGTQAGRTVKFSKNGTAMYILLAVVKLRVSETERDRVRLYDHEGRDIVPITPKVEVEGFVDDTWLLEHQDSSYILYYFRNSKDCELSEPKDLSGGPPQVETGLSSVKALTSQKTTEETDSGEDSRQEEMGNRMSVWAEQICQRGHSDSYTDYSVQGHEGSQSSKQ</sequence>
<dbReference type="EMBL" id="LKEA01000058">
    <property type="protein sequence ID" value="ROV91075.1"/>
    <property type="molecule type" value="Genomic_DNA"/>
</dbReference>
<dbReference type="AlphaFoldDB" id="A0A423VJ84"/>
<protein>
    <recommendedName>
        <fullName evidence="4">USP domain-containing protein</fullName>
    </recommendedName>
</protein>
<feature type="region of interest" description="Disordered" evidence="1">
    <location>
        <begin position="336"/>
        <end position="386"/>
    </location>
</feature>
<proteinExistence type="predicted"/>
<evidence type="ECO:0000256" key="1">
    <source>
        <dbReference type="SAM" id="MobiDB-lite"/>
    </source>
</evidence>
<feature type="compositionally biased region" description="Polar residues" evidence="1">
    <location>
        <begin position="350"/>
        <end position="362"/>
    </location>
</feature>
<reference evidence="2 3" key="1">
    <citation type="submission" date="2015-09" db="EMBL/GenBank/DDBJ databases">
        <title>Host preference determinants of Valsa canker pathogens revealed by comparative genomics.</title>
        <authorList>
            <person name="Yin Z."/>
            <person name="Huang L."/>
        </authorList>
    </citation>
    <scope>NUCLEOTIDE SEQUENCE [LARGE SCALE GENOMIC DNA]</scope>
    <source>
        <strain evidence="2 3">03-1</strain>
    </source>
</reference>
<organism evidence="2 3">
    <name type="scientific">Cytospora schulzeri</name>
    <dbReference type="NCBI Taxonomy" id="448051"/>
    <lineage>
        <taxon>Eukaryota</taxon>
        <taxon>Fungi</taxon>
        <taxon>Dikarya</taxon>
        <taxon>Ascomycota</taxon>
        <taxon>Pezizomycotina</taxon>
        <taxon>Sordariomycetes</taxon>
        <taxon>Sordariomycetidae</taxon>
        <taxon>Diaporthales</taxon>
        <taxon>Cytosporaceae</taxon>
        <taxon>Cytospora</taxon>
    </lineage>
</organism>
<name>A0A423VJ84_9PEZI</name>
<keyword evidence="3" id="KW-1185">Reference proteome</keyword>
<accession>A0A423VJ84</accession>
<dbReference type="Proteomes" id="UP000283895">
    <property type="component" value="Unassembled WGS sequence"/>
</dbReference>
<evidence type="ECO:0000313" key="2">
    <source>
        <dbReference type="EMBL" id="ROV91075.1"/>
    </source>
</evidence>
<gene>
    <name evidence="2" type="ORF">VMCG_09612</name>
</gene>
<evidence type="ECO:0008006" key="4">
    <source>
        <dbReference type="Google" id="ProtNLM"/>
    </source>
</evidence>
<dbReference type="OrthoDB" id="4806845at2759"/>